<dbReference type="Gene3D" id="3.30.1330.60">
    <property type="entry name" value="OmpA-like domain"/>
    <property type="match status" value="1"/>
</dbReference>
<feature type="chain" id="PRO_5012787476" description="OmpA-like domain-containing protein" evidence="6">
    <location>
        <begin position="24"/>
        <end position="174"/>
    </location>
</feature>
<feature type="region of interest" description="Disordered" evidence="5">
    <location>
        <begin position="152"/>
        <end position="174"/>
    </location>
</feature>
<dbReference type="InterPro" id="IPR050330">
    <property type="entry name" value="Bact_OuterMem_StrucFunc"/>
</dbReference>
<name>A0A291W2P4_9ACTN</name>
<evidence type="ECO:0000313" key="9">
    <source>
        <dbReference type="Proteomes" id="UP000195880"/>
    </source>
</evidence>
<geneLocation type="plasmid" evidence="9">
    <name>pmdjk44.1</name>
</geneLocation>
<dbReference type="SUPFAM" id="SSF103088">
    <property type="entry name" value="OmpA-like"/>
    <property type="match status" value="1"/>
</dbReference>
<comment type="subcellular location">
    <subcellularLocation>
        <location evidence="1">Cell outer membrane</location>
    </subcellularLocation>
</comment>
<dbReference type="InterPro" id="IPR006664">
    <property type="entry name" value="OMP_bac"/>
</dbReference>
<keyword evidence="9" id="KW-1185">Reference proteome</keyword>
<keyword evidence="8" id="KW-0614">Plasmid</keyword>
<dbReference type="GO" id="GO:0009279">
    <property type="term" value="C:cell outer membrane"/>
    <property type="evidence" value="ECO:0007669"/>
    <property type="project" value="UniProtKB-SubCell"/>
</dbReference>
<sequence>MRPRTAAAAALPLLLLAAAPAHAADRKNTADIPARHYDIVSRVESLDGAERTVDQDQQTTYGLQSKVLFAKDSATLSAQAHSRLDDIAAKIAKSGTTQPIQVNGYTDNLGSAAHGLALSKNRAQAVLEALQKDPRLSKFRFTAAGFGEKRPIADNKSMSGRTKNRRVELVVSRS</sequence>
<dbReference type="InterPro" id="IPR006665">
    <property type="entry name" value="OmpA-like"/>
</dbReference>
<dbReference type="PRINTS" id="PR01021">
    <property type="entry name" value="OMPADOMAIN"/>
</dbReference>
<dbReference type="PROSITE" id="PS51123">
    <property type="entry name" value="OMPA_2"/>
    <property type="match status" value="1"/>
</dbReference>
<organism evidence="8 9">
    <name type="scientific">Streptomyces alboflavus</name>
    <dbReference type="NCBI Taxonomy" id="67267"/>
    <lineage>
        <taxon>Bacteria</taxon>
        <taxon>Bacillati</taxon>
        <taxon>Actinomycetota</taxon>
        <taxon>Actinomycetes</taxon>
        <taxon>Kitasatosporales</taxon>
        <taxon>Streptomycetaceae</taxon>
        <taxon>Streptomyces</taxon>
    </lineage>
</organism>
<evidence type="ECO:0000256" key="5">
    <source>
        <dbReference type="SAM" id="MobiDB-lite"/>
    </source>
</evidence>
<dbReference type="OrthoDB" id="3733095at2"/>
<dbReference type="AlphaFoldDB" id="A0A291W2P4"/>
<evidence type="ECO:0000259" key="7">
    <source>
        <dbReference type="PROSITE" id="PS51123"/>
    </source>
</evidence>
<accession>A0A291W2P4</accession>
<dbReference type="RefSeq" id="WP_100112401.1">
    <property type="nucleotide sequence ID" value="NZ_CP023976.1"/>
</dbReference>
<dbReference type="EMBL" id="CP023976">
    <property type="protein sequence ID" value="ATM24560.1"/>
    <property type="molecule type" value="Genomic_DNA"/>
</dbReference>
<dbReference type="Pfam" id="PF00691">
    <property type="entry name" value="OmpA"/>
    <property type="match status" value="1"/>
</dbReference>
<dbReference type="CDD" id="cd07185">
    <property type="entry name" value="OmpA_C-like"/>
    <property type="match status" value="1"/>
</dbReference>
<evidence type="ECO:0000256" key="1">
    <source>
        <dbReference type="ARBA" id="ARBA00004442"/>
    </source>
</evidence>
<keyword evidence="2 4" id="KW-0472">Membrane</keyword>
<dbReference type="KEGG" id="salf:SMD44_p10061"/>
<keyword evidence="6" id="KW-0732">Signal</keyword>
<proteinExistence type="predicted"/>
<evidence type="ECO:0000256" key="2">
    <source>
        <dbReference type="ARBA" id="ARBA00023136"/>
    </source>
</evidence>
<dbReference type="PANTHER" id="PTHR30329">
    <property type="entry name" value="STATOR ELEMENT OF FLAGELLAR MOTOR COMPLEX"/>
    <property type="match status" value="1"/>
</dbReference>
<evidence type="ECO:0000256" key="6">
    <source>
        <dbReference type="SAM" id="SignalP"/>
    </source>
</evidence>
<feature type="domain" description="OmpA-like" evidence="7">
    <location>
        <begin position="56"/>
        <end position="174"/>
    </location>
</feature>
<keyword evidence="3" id="KW-0998">Cell outer membrane</keyword>
<evidence type="ECO:0000313" key="8">
    <source>
        <dbReference type="EMBL" id="ATM24560.1"/>
    </source>
</evidence>
<reference evidence="8 9" key="1">
    <citation type="submission" date="2017-10" db="EMBL/GenBank/DDBJ databases">
        <title>Streptomyces alboflavus Genome sequencing and assembly.</title>
        <authorList>
            <person name="Wang Y."/>
            <person name="Du B."/>
            <person name="Ding Y."/>
            <person name="Liu H."/>
            <person name="Hou Q."/>
            <person name="Liu K."/>
            <person name="Wang C."/>
            <person name="Yao L."/>
        </authorList>
    </citation>
    <scope>NUCLEOTIDE SEQUENCE [LARGE SCALE GENOMIC DNA]</scope>
    <source>
        <strain evidence="8 9">MDJK44</strain>
        <plasmid evidence="9">Plasmid pmdjk44.1</plasmid>
    </source>
</reference>
<feature type="signal peptide" evidence="6">
    <location>
        <begin position="1"/>
        <end position="23"/>
    </location>
</feature>
<gene>
    <name evidence="8" type="ORF">SMD44_p10061</name>
</gene>
<dbReference type="PANTHER" id="PTHR30329:SF21">
    <property type="entry name" value="LIPOPROTEIN YIAD-RELATED"/>
    <property type="match status" value="1"/>
</dbReference>
<dbReference type="Proteomes" id="UP000195880">
    <property type="component" value="Plasmid pMDJK44.1"/>
</dbReference>
<evidence type="ECO:0000256" key="4">
    <source>
        <dbReference type="PROSITE-ProRule" id="PRU00473"/>
    </source>
</evidence>
<dbReference type="InterPro" id="IPR036737">
    <property type="entry name" value="OmpA-like_sf"/>
</dbReference>
<evidence type="ECO:0000256" key="3">
    <source>
        <dbReference type="ARBA" id="ARBA00023237"/>
    </source>
</evidence>
<protein>
    <recommendedName>
        <fullName evidence="7">OmpA-like domain-containing protein</fullName>
    </recommendedName>
</protein>